<feature type="transmembrane region" description="Helical" evidence="8">
    <location>
        <begin position="64"/>
        <end position="89"/>
    </location>
</feature>
<evidence type="ECO:0000256" key="3">
    <source>
        <dbReference type="ARBA" id="ARBA00022692"/>
    </source>
</evidence>
<feature type="domain" description="Major facilitator superfamily (MFS) profile" evidence="9">
    <location>
        <begin position="67"/>
        <end position="559"/>
    </location>
</feature>
<evidence type="ECO:0000256" key="5">
    <source>
        <dbReference type="ARBA" id="ARBA00023136"/>
    </source>
</evidence>
<feature type="region of interest" description="Disordered" evidence="7">
    <location>
        <begin position="1"/>
        <end position="56"/>
    </location>
</feature>
<proteinExistence type="predicted"/>
<dbReference type="InterPro" id="IPR020846">
    <property type="entry name" value="MFS_dom"/>
</dbReference>
<sequence>MASSSGTPVAGPSIRTSTGSITRSSSHHQPSQDHKHPTVNIETSSEPSHHDAPPRKPFKRSWRFWAIILSLSIMALCGTVEATIIINALPTVVSDLGGGSAYLWIPNAFLLASVAVLPLYSQLSDIFGRRYLLLGAVSLFILGSGLCGAAKSMGWLIAARAIAGLGSGGIEMLVETVVTDLVPLRERSKYESLVLTGSLVGCTIGPFLGGVIVVKLGWRWIFYLNVILGGASLLMLFVFLKVKHRRNQTLVSRLKRIDIGGNAIFIGSVVAVLLALTWGGPVYQWDSFRIILPLVLGLLGLLVFTTFEWTPKLAPEPSFPRALLSNRTSAAALMQSFILSVLTFWSFYFLPVYFQGVLRKSPLGSGVAIVPISACVVPFCIVGGVALSKFGRYKPIHFISWAILITGLGLCSLLDRNSSTAAWACFEIVCSAGIGLVTPTLLPAVQAPLEEKHVATSTGLWSFTRGFGSIWGVTIPSVIFTNEVRRYTGLVQDAGIAERLANGQAYELATKSFLDSITDEAVRDQVIEVFTLAIKTVWYVGIAVAGSGLLVVFIQKEVKLRQEMPETEFGMDDGRPTSRTAATDEIPLEDMPARRSE</sequence>
<dbReference type="InterPro" id="IPR011701">
    <property type="entry name" value="MFS"/>
</dbReference>
<dbReference type="Proteomes" id="UP001305779">
    <property type="component" value="Unassembled WGS sequence"/>
</dbReference>
<feature type="transmembrane region" description="Helical" evidence="8">
    <location>
        <begin position="398"/>
        <end position="415"/>
    </location>
</feature>
<dbReference type="PANTHER" id="PTHR23501">
    <property type="entry name" value="MAJOR FACILITATOR SUPERFAMILY"/>
    <property type="match status" value="1"/>
</dbReference>
<comment type="caution">
    <text evidence="10">The sequence shown here is derived from an EMBL/GenBank/DDBJ whole genome shotgun (WGS) entry which is preliminary data.</text>
</comment>
<feature type="transmembrane region" description="Helical" evidence="8">
    <location>
        <begin position="193"/>
        <end position="214"/>
    </location>
</feature>
<feature type="transmembrane region" description="Helical" evidence="8">
    <location>
        <begin position="101"/>
        <end position="120"/>
    </location>
</feature>
<dbReference type="Pfam" id="PF07690">
    <property type="entry name" value="MFS_1"/>
    <property type="match status" value="1"/>
</dbReference>
<dbReference type="PROSITE" id="PS50850">
    <property type="entry name" value="MFS"/>
    <property type="match status" value="1"/>
</dbReference>
<dbReference type="PANTHER" id="PTHR23501:SF187">
    <property type="entry name" value="MAJOR FACILITATOR SUPERFAMILY (MFS) PROFILE DOMAIN-CONTAINING PROTEIN"/>
    <property type="match status" value="1"/>
</dbReference>
<keyword evidence="4 8" id="KW-1133">Transmembrane helix</keyword>
<feature type="transmembrane region" description="Helical" evidence="8">
    <location>
        <begin position="259"/>
        <end position="278"/>
    </location>
</feature>
<feature type="transmembrane region" description="Helical" evidence="8">
    <location>
        <begin position="366"/>
        <end position="386"/>
    </location>
</feature>
<comment type="subcellular location">
    <subcellularLocation>
        <location evidence="1">Membrane</location>
        <topology evidence="1">Multi-pass membrane protein</topology>
    </subcellularLocation>
</comment>
<dbReference type="Gene3D" id="1.20.1250.20">
    <property type="entry name" value="MFS general substrate transporter like domains"/>
    <property type="match status" value="1"/>
</dbReference>
<feature type="transmembrane region" description="Helical" evidence="8">
    <location>
        <begin position="330"/>
        <end position="354"/>
    </location>
</feature>
<feature type="compositionally biased region" description="Low complexity" evidence="7">
    <location>
        <begin position="13"/>
        <end position="24"/>
    </location>
</feature>
<organism evidence="10 11">
    <name type="scientific">Zasmidium cellare</name>
    <name type="common">Wine cellar mold</name>
    <name type="synonym">Racodium cellare</name>
    <dbReference type="NCBI Taxonomy" id="395010"/>
    <lineage>
        <taxon>Eukaryota</taxon>
        <taxon>Fungi</taxon>
        <taxon>Dikarya</taxon>
        <taxon>Ascomycota</taxon>
        <taxon>Pezizomycotina</taxon>
        <taxon>Dothideomycetes</taxon>
        <taxon>Dothideomycetidae</taxon>
        <taxon>Mycosphaerellales</taxon>
        <taxon>Mycosphaerellaceae</taxon>
        <taxon>Zasmidium</taxon>
    </lineage>
</organism>
<dbReference type="SUPFAM" id="SSF103473">
    <property type="entry name" value="MFS general substrate transporter"/>
    <property type="match status" value="1"/>
</dbReference>
<reference evidence="10 11" key="1">
    <citation type="journal article" date="2023" name="G3 (Bethesda)">
        <title>A chromosome-level genome assembly of Zasmidium syzygii isolated from banana leaves.</title>
        <authorList>
            <person name="van Westerhoven A.C."/>
            <person name="Mehrabi R."/>
            <person name="Talebi R."/>
            <person name="Steentjes M.B.F."/>
            <person name="Corcolon B."/>
            <person name="Chong P.A."/>
            <person name="Kema G.H.J."/>
            <person name="Seidl M.F."/>
        </authorList>
    </citation>
    <scope>NUCLEOTIDE SEQUENCE [LARGE SCALE GENOMIC DNA]</scope>
    <source>
        <strain evidence="10 11">P124</strain>
    </source>
</reference>
<accession>A0ABR0E3G0</accession>
<name>A0ABR0E3G0_ZASCE</name>
<evidence type="ECO:0000256" key="6">
    <source>
        <dbReference type="ARBA" id="ARBA00023180"/>
    </source>
</evidence>
<keyword evidence="6" id="KW-0325">Glycoprotein</keyword>
<feature type="transmembrane region" description="Helical" evidence="8">
    <location>
        <begin position="220"/>
        <end position="239"/>
    </location>
</feature>
<evidence type="ECO:0000313" key="11">
    <source>
        <dbReference type="Proteomes" id="UP001305779"/>
    </source>
</evidence>
<feature type="transmembrane region" description="Helical" evidence="8">
    <location>
        <begin position="132"/>
        <end position="151"/>
    </location>
</feature>
<evidence type="ECO:0000256" key="7">
    <source>
        <dbReference type="SAM" id="MobiDB-lite"/>
    </source>
</evidence>
<dbReference type="InterPro" id="IPR036259">
    <property type="entry name" value="MFS_trans_sf"/>
</dbReference>
<feature type="transmembrane region" description="Helical" evidence="8">
    <location>
        <begin position="421"/>
        <end position="442"/>
    </location>
</feature>
<dbReference type="Gene3D" id="1.20.1720.10">
    <property type="entry name" value="Multidrug resistance protein D"/>
    <property type="match status" value="1"/>
</dbReference>
<evidence type="ECO:0000259" key="9">
    <source>
        <dbReference type="PROSITE" id="PS50850"/>
    </source>
</evidence>
<keyword evidence="11" id="KW-1185">Reference proteome</keyword>
<keyword evidence="3 8" id="KW-0812">Transmembrane</keyword>
<gene>
    <name evidence="10" type="ORF">PRZ48_013039</name>
</gene>
<evidence type="ECO:0000256" key="1">
    <source>
        <dbReference type="ARBA" id="ARBA00004141"/>
    </source>
</evidence>
<feature type="region of interest" description="Disordered" evidence="7">
    <location>
        <begin position="567"/>
        <end position="597"/>
    </location>
</feature>
<evidence type="ECO:0000256" key="2">
    <source>
        <dbReference type="ARBA" id="ARBA00022448"/>
    </source>
</evidence>
<evidence type="ECO:0000313" key="10">
    <source>
        <dbReference type="EMBL" id="KAK4495771.1"/>
    </source>
</evidence>
<feature type="transmembrane region" description="Helical" evidence="8">
    <location>
        <begin position="290"/>
        <end position="309"/>
    </location>
</feature>
<evidence type="ECO:0000256" key="8">
    <source>
        <dbReference type="SAM" id="Phobius"/>
    </source>
</evidence>
<keyword evidence="5 8" id="KW-0472">Membrane</keyword>
<feature type="transmembrane region" description="Helical" evidence="8">
    <location>
        <begin position="536"/>
        <end position="554"/>
    </location>
</feature>
<protein>
    <recommendedName>
        <fullName evidence="9">Major facilitator superfamily (MFS) profile domain-containing protein</fullName>
    </recommendedName>
</protein>
<keyword evidence="2" id="KW-0813">Transport</keyword>
<dbReference type="EMBL" id="JAXOVC010000011">
    <property type="protein sequence ID" value="KAK4495771.1"/>
    <property type="molecule type" value="Genomic_DNA"/>
</dbReference>
<feature type="transmembrane region" description="Helical" evidence="8">
    <location>
        <begin position="463"/>
        <end position="480"/>
    </location>
</feature>
<evidence type="ECO:0000256" key="4">
    <source>
        <dbReference type="ARBA" id="ARBA00022989"/>
    </source>
</evidence>